<keyword evidence="1" id="KW-0808">Transferase</keyword>
<dbReference type="Proteomes" id="UP000034246">
    <property type="component" value="Unassembled WGS sequence"/>
</dbReference>
<evidence type="ECO:0000313" key="2">
    <source>
        <dbReference type="Proteomes" id="UP000034246"/>
    </source>
</evidence>
<dbReference type="Gene3D" id="3.40.50.2000">
    <property type="entry name" value="Glycogen Phosphorylase B"/>
    <property type="match status" value="1"/>
</dbReference>
<proteinExistence type="predicted"/>
<protein>
    <submittedName>
        <fullName evidence="1">Glycosyl transferase group 1</fullName>
    </submittedName>
</protein>
<gene>
    <name evidence="1" type="ORF">UT39_C0013G0015</name>
</gene>
<reference evidence="1 2" key="1">
    <citation type="journal article" date="2015" name="Nature">
        <title>rRNA introns, odd ribosomes, and small enigmatic genomes across a large radiation of phyla.</title>
        <authorList>
            <person name="Brown C.T."/>
            <person name="Hug L.A."/>
            <person name="Thomas B.C."/>
            <person name="Sharon I."/>
            <person name="Castelle C.J."/>
            <person name="Singh A."/>
            <person name="Wilkins M.J."/>
            <person name="Williams K.H."/>
            <person name="Banfield J.F."/>
        </authorList>
    </citation>
    <scope>NUCLEOTIDE SEQUENCE [LARGE SCALE GENOMIC DNA]</scope>
</reference>
<dbReference type="GO" id="GO:0016740">
    <property type="term" value="F:transferase activity"/>
    <property type="evidence" value="ECO:0007669"/>
    <property type="project" value="UniProtKB-KW"/>
</dbReference>
<sequence>MKVFAEADRDDFAILRIVNALKKYAPKRVKFVESESDADLVILYVYGFRRHTRYHTERLLKSGKKYAIVQLCLRSTPNPVTTDWNEIWESAQVVWSYYDLKKLCQEDHNQVKFNFYYAPLGVDAKIFKETPVRHKFLIASTGSGNRYSRECKYEVIEAADELAKNVFQLGFGGRGHRIAYSNGMSDELLAGYYSSCDFVSGLHRIEGFEFPVLEGLLCGARPICFDLPCYRAWFDGIAEFIPDDFNIVENLYKLFIKGPRPVTEKEKAIVKKCFNWQKICKGFWSKALL</sequence>
<accession>A0A0G0RB62</accession>
<dbReference type="SUPFAM" id="SSF53756">
    <property type="entry name" value="UDP-Glycosyltransferase/glycogen phosphorylase"/>
    <property type="match status" value="1"/>
</dbReference>
<comment type="caution">
    <text evidence="1">The sequence shown here is derived from an EMBL/GenBank/DDBJ whole genome shotgun (WGS) entry which is preliminary data.</text>
</comment>
<dbReference type="EMBL" id="LBWP01000013">
    <property type="protein sequence ID" value="KKR10952.1"/>
    <property type="molecule type" value="Genomic_DNA"/>
</dbReference>
<organism evidence="1 2">
    <name type="scientific">Candidatus Woesebacteria bacterium GW2011_GWA1_39_21</name>
    <dbReference type="NCBI Taxonomy" id="1618550"/>
    <lineage>
        <taxon>Bacteria</taxon>
        <taxon>Candidatus Woeseibacteriota</taxon>
    </lineage>
</organism>
<name>A0A0G0RB62_9BACT</name>
<evidence type="ECO:0000313" key="1">
    <source>
        <dbReference type="EMBL" id="KKR10952.1"/>
    </source>
</evidence>
<dbReference type="STRING" id="1618550.UT39_C0013G0015"/>
<dbReference type="AlphaFoldDB" id="A0A0G0RB62"/>